<gene>
    <name evidence="1" type="ORF">ACFPIJ_29425</name>
</gene>
<evidence type="ECO:0000313" key="1">
    <source>
        <dbReference type="EMBL" id="MFC5001944.1"/>
    </source>
</evidence>
<sequence length="677" mass="73835">MADRFVEVIVDAGEGVEPRYRYGSGCIVAGRTVLTAAHVVAGGVTVRVRTAKKVLRDASIDTRFIGQEHGPAPDLALIEISDPAMDFPALRLARLDRRSSVEAAVQCHAYGYPWFAERPSPAAVREIADAVGEVPMLSKLVSGLASVLVRDSPRPLRPEDGALAESSWSGMSGGPVITGGKLLGVVIEHALREGQSTITMAPISLLEHDPEYPLWGPGVHNPATWWGRLGVTGIADVAVLPQRSPDVAVAPDVELSPEAMERFRATFESAGLTPPARWTVVALSQIVVAQSAPRMRELVPALRRAVEAKAVLADLGIDQLGLAQLQVIYRREIGAWPEDGSADALLVQAAEVEERERRDRTTGVLGALARFVIGVAAARSMPPNNHPKLAAWLGSLGYQVADAQWRYQDQLGARAWLLVDLGKEPWPGTAAGRPGTPPWPARIAWTYITRQGTTTTKLSGEKRASPTKDGLADALRTIIAALPPVHLLLVDLAVPAGLLDAGIEHWPLFPADDPSESLHDRHRARLRWSQRLHDLHLRGRCVERTARSSWTTMPKPLTEAVLANEPRLHQWIRNDTEHAWLIGRNPAAAQSDPLRALLKAGYCFLIWFPEATYSGRRRVITRAVARIPAAARRIVIPDELPGCTDRRMVIWDDPRGREDEFALPSSMAAEHISTRAT</sequence>
<protein>
    <submittedName>
        <fullName evidence="1">Trypsin-like peptidase domain-containing protein</fullName>
    </submittedName>
</protein>
<dbReference type="SUPFAM" id="SSF50494">
    <property type="entry name" value="Trypsin-like serine proteases"/>
    <property type="match status" value="1"/>
</dbReference>
<dbReference type="Proteomes" id="UP001595912">
    <property type="component" value="Unassembled WGS sequence"/>
</dbReference>
<proteinExistence type="predicted"/>
<comment type="caution">
    <text evidence="1">The sequence shown here is derived from an EMBL/GenBank/DDBJ whole genome shotgun (WGS) entry which is preliminary data.</text>
</comment>
<evidence type="ECO:0000313" key="2">
    <source>
        <dbReference type="Proteomes" id="UP001595912"/>
    </source>
</evidence>
<keyword evidence="2" id="KW-1185">Reference proteome</keyword>
<dbReference type="InterPro" id="IPR009003">
    <property type="entry name" value="Peptidase_S1_PA"/>
</dbReference>
<dbReference type="RefSeq" id="WP_380119567.1">
    <property type="nucleotide sequence ID" value="NZ_JBHSIU010000041.1"/>
</dbReference>
<accession>A0ABV9W1P6</accession>
<reference evidence="2" key="1">
    <citation type="journal article" date="2019" name="Int. J. Syst. Evol. Microbiol.">
        <title>The Global Catalogue of Microorganisms (GCM) 10K type strain sequencing project: providing services to taxonomists for standard genome sequencing and annotation.</title>
        <authorList>
            <consortium name="The Broad Institute Genomics Platform"/>
            <consortium name="The Broad Institute Genome Sequencing Center for Infectious Disease"/>
            <person name="Wu L."/>
            <person name="Ma J."/>
        </authorList>
    </citation>
    <scope>NUCLEOTIDE SEQUENCE [LARGE SCALE GENOMIC DNA]</scope>
    <source>
        <strain evidence="2">CGMCC 4.7152</strain>
    </source>
</reference>
<organism evidence="1 2">
    <name type="scientific">Dactylosporangium cerinum</name>
    <dbReference type="NCBI Taxonomy" id="1434730"/>
    <lineage>
        <taxon>Bacteria</taxon>
        <taxon>Bacillati</taxon>
        <taxon>Actinomycetota</taxon>
        <taxon>Actinomycetes</taxon>
        <taxon>Micromonosporales</taxon>
        <taxon>Micromonosporaceae</taxon>
        <taxon>Dactylosporangium</taxon>
    </lineage>
</organism>
<dbReference type="Pfam" id="PF13365">
    <property type="entry name" value="Trypsin_2"/>
    <property type="match status" value="1"/>
</dbReference>
<name>A0ABV9W1P6_9ACTN</name>
<dbReference type="EMBL" id="JBHSIU010000041">
    <property type="protein sequence ID" value="MFC5001944.1"/>
    <property type="molecule type" value="Genomic_DNA"/>
</dbReference>
<dbReference type="Gene3D" id="2.40.10.120">
    <property type="match status" value="1"/>
</dbReference>